<gene>
    <name evidence="2" type="ORF">HD556DRAFT_1481807</name>
</gene>
<feature type="region of interest" description="Disordered" evidence="1">
    <location>
        <begin position="42"/>
        <end position="90"/>
    </location>
</feature>
<accession>A0A9P7AP91</accession>
<keyword evidence="3" id="KW-1185">Reference proteome</keyword>
<evidence type="ECO:0000256" key="1">
    <source>
        <dbReference type="SAM" id="MobiDB-lite"/>
    </source>
</evidence>
<dbReference type="GeneID" id="64602402"/>
<dbReference type="OrthoDB" id="2693669at2759"/>
<evidence type="ECO:0000313" key="3">
    <source>
        <dbReference type="Proteomes" id="UP000719766"/>
    </source>
</evidence>
<name>A0A9P7AP91_9AGAM</name>
<dbReference type="RefSeq" id="XP_041159139.1">
    <property type="nucleotide sequence ID" value="XM_041308638.1"/>
</dbReference>
<evidence type="ECO:0000313" key="2">
    <source>
        <dbReference type="EMBL" id="KAG1792526.1"/>
    </source>
</evidence>
<comment type="caution">
    <text evidence="2">The sequence shown here is derived from an EMBL/GenBank/DDBJ whole genome shotgun (WGS) entry which is preliminary data.</text>
</comment>
<protein>
    <submittedName>
        <fullName evidence="2">Uncharacterized protein</fullName>
    </submittedName>
</protein>
<reference evidence="2" key="1">
    <citation type="journal article" date="2020" name="New Phytol.">
        <title>Comparative genomics reveals dynamic genome evolution in host specialist ectomycorrhizal fungi.</title>
        <authorList>
            <person name="Lofgren L.A."/>
            <person name="Nguyen N.H."/>
            <person name="Vilgalys R."/>
            <person name="Ruytinx J."/>
            <person name="Liao H.L."/>
            <person name="Branco S."/>
            <person name="Kuo A."/>
            <person name="LaButti K."/>
            <person name="Lipzen A."/>
            <person name="Andreopoulos W."/>
            <person name="Pangilinan J."/>
            <person name="Riley R."/>
            <person name="Hundley H."/>
            <person name="Na H."/>
            <person name="Barry K."/>
            <person name="Grigoriev I.V."/>
            <person name="Stajich J.E."/>
            <person name="Kennedy P.G."/>
        </authorList>
    </citation>
    <scope>NUCLEOTIDE SEQUENCE</scope>
    <source>
        <strain evidence="2">S12</strain>
    </source>
</reference>
<organism evidence="2 3">
    <name type="scientific">Suillus plorans</name>
    <dbReference type="NCBI Taxonomy" id="116603"/>
    <lineage>
        <taxon>Eukaryota</taxon>
        <taxon>Fungi</taxon>
        <taxon>Dikarya</taxon>
        <taxon>Basidiomycota</taxon>
        <taxon>Agaricomycotina</taxon>
        <taxon>Agaricomycetes</taxon>
        <taxon>Agaricomycetidae</taxon>
        <taxon>Boletales</taxon>
        <taxon>Suillineae</taxon>
        <taxon>Suillaceae</taxon>
        <taxon>Suillus</taxon>
    </lineage>
</organism>
<dbReference type="AlphaFoldDB" id="A0A9P7AP91"/>
<sequence length="107" mass="11972">MTQKYTLWIADPNIQKLYFFVRARGKKERWAANKLLKETDTTAGLGRDTPASDVGVGRKGRKDKMTANDYDTPASGVAGKQKREVKSMSVTPLVIDDDEEKYDMAKG</sequence>
<dbReference type="Proteomes" id="UP000719766">
    <property type="component" value="Unassembled WGS sequence"/>
</dbReference>
<dbReference type="EMBL" id="JABBWE010000036">
    <property type="protein sequence ID" value="KAG1792526.1"/>
    <property type="molecule type" value="Genomic_DNA"/>
</dbReference>
<proteinExistence type="predicted"/>